<dbReference type="GO" id="GO:0008168">
    <property type="term" value="F:methyltransferase activity"/>
    <property type="evidence" value="ECO:0007669"/>
    <property type="project" value="UniProtKB-KW"/>
</dbReference>
<keyword evidence="2" id="KW-0963">Cytoplasm</keyword>
<evidence type="ECO:0000259" key="9">
    <source>
        <dbReference type="SMART" id="SM00359"/>
    </source>
</evidence>
<organism evidence="10 11">
    <name type="scientific">Apatococcus fuscideae</name>
    <dbReference type="NCBI Taxonomy" id="2026836"/>
    <lineage>
        <taxon>Eukaryota</taxon>
        <taxon>Viridiplantae</taxon>
        <taxon>Chlorophyta</taxon>
        <taxon>core chlorophytes</taxon>
        <taxon>Trebouxiophyceae</taxon>
        <taxon>Chlorellales</taxon>
        <taxon>Chlorellaceae</taxon>
        <taxon>Apatococcus</taxon>
    </lineage>
</organism>
<evidence type="ECO:0000256" key="2">
    <source>
        <dbReference type="ARBA" id="ARBA00022490"/>
    </source>
</evidence>
<keyword evidence="7" id="KW-0694">RNA-binding</keyword>
<evidence type="ECO:0000256" key="4">
    <source>
        <dbReference type="ARBA" id="ARBA00022603"/>
    </source>
</evidence>
<dbReference type="PANTHER" id="PTHR42873">
    <property type="entry name" value="RIBOSOMAL RNA LARGE SUBUNIT METHYLTRANSFERASE"/>
    <property type="match status" value="1"/>
</dbReference>
<dbReference type="SMART" id="SM00359">
    <property type="entry name" value="PUA"/>
    <property type="match status" value="1"/>
</dbReference>
<accession>A0AAW1RX40</accession>
<dbReference type="InterPro" id="IPR019614">
    <property type="entry name" value="SAM-dep_methyl-trfase"/>
</dbReference>
<proteinExistence type="inferred from homology"/>
<evidence type="ECO:0000313" key="10">
    <source>
        <dbReference type="EMBL" id="KAK9838392.1"/>
    </source>
</evidence>
<evidence type="ECO:0000256" key="6">
    <source>
        <dbReference type="ARBA" id="ARBA00022691"/>
    </source>
</evidence>
<dbReference type="Gene3D" id="3.40.50.150">
    <property type="entry name" value="Vaccinia Virus protein VP39"/>
    <property type="match status" value="1"/>
</dbReference>
<keyword evidence="11" id="KW-1185">Reference proteome</keyword>
<dbReference type="GO" id="GO:0005737">
    <property type="term" value="C:cytoplasm"/>
    <property type="evidence" value="ECO:0007669"/>
    <property type="project" value="UniProtKB-SubCell"/>
</dbReference>
<evidence type="ECO:0000256" key="8">
    <source>
        <dbReference type="ARBA" id="ARBA00038091"/>
    </source>
</evidence>
<dbReference type="Gene3D" id="3.30.750.80">
    <property type="entry name" value="RNA methyltransferase domain (HRMD) like"/>
    <property type="match status" value="1"/>
</dbReference>
<keyword evidence="4" id="KW-0489">Methyltransferase</keyword>
<gene>
    <name evidence="10" type="ORF">WJX84_005966</name>
</gene>
<feature type="domain" description="PUA" evidence="9">
    <location>
        <begin position="43"/>
        <end position="144"/>
    </location>
</feature>
<dbReference type="CDD" id="cd02440">
    <property type="entry name" value="AdoMet_MTases"/>
    <property type="match status" value="1"/>
</dbReference>
<comment type="caution">
    <text evidence="10">The sequence shown here is derived from an EMBL/GenBank/DDBJ whole genome shotgun (WGS) entry which is preliminary data.</text>
</comment>
<dbReference type="InterPro" id="IPR002478">
    <property type="entry name" value="PUA"/>
</dbReference>
<dbReference type="Proteomes" id="UP001485043">
    <property type="component" value="Unassembled WGS sequence"/>
</dbReference>
<evidence type="ECO:0000256" key="7">
    <source>
        <dbReference type="ARBA" id="ARBA00022884"/>
    </source>
</evidence>
<dbReference type="SUPFAM" id="SSF88697">
    <property type="entry name" value="PUA domain-like"/>
    <property type="match status" value="1"/>
</dbReference>
<dbReference type="PANTHER" id="PTHR42873:SF1">
    <property type="entry name" value="S-ADENOSYLMETHIONINE-DEPENDENT METHYLTRANSFERASE DOMAIN-CONTAINING PROTEIN"/>
    <property type="match status" value="1"/>
</dbReference>
<sequence>MYRQGLRPGQAPLKLFLGQKGCRAVSSKLPICCSSTKLLQDLPRVVLKAGKARFLGKGGHPLVFSGAVDRVVGRPAPVAGDAVIVADGADAPIAWGLFNPDSMYRVRIMQAMHELAKSGHSTPLSEQAVDVTALLQARIIAAHQLRLSLQLPSAHTNVYRLINSEGDRLSGLIVDVLNDQIVVASTAAWAERYRQEVERGLAEATGLSHITWRRNEAMLRAEGLDATSGPEPTDDAPKAAKDAAEQNVRICENGVQLVASPLGQKTGFYADQRDSRLLVRSLAVGKHVLDLYCYSGGFALNAALGGAISTKGVDTSASAIDLARQNAQLNTWNGSAPEFLVQDAADYMKQELAASKAAASSSSTRPDLIILDPPKLAPNRQSLNRALSHYRRLNTLAMTLLAPRGLLMTCSCSGAVAQSSSFLPMLQDAATAAGRKITVLRVAGAASDHTLDPSCPEGAYLTNVLLAVA</sequence>
<dbReference type="GO" id="GO:0006364">
    <property type="term" value="P:rRNA processing"/>
    <property type="evidence" value="ECO:0007669"/>
    <property type="project" value="UniProtKB-KW"/>
</dbReference>
<dbReference type="InterPro" id="IPR041532">
    <property type="entry name" value="RlmI-like_PUA"/>
</dbReference>
<dbReference type="SUPFAM" id="SSF53335">
    <property type="entry name" value="S-adenosyl-L-methionine-dependent methyltransferases"/>
    <property type="match status" value="1"/>
</dbReference>
<dbReference type="GO" id="GO:0003723">
    <property type="term" value="F:RNA binding"/>
    <property type="evidence" value="ECO:0007669"/>
    <property type="project" value="UniProtKB-KW"/>
</dbReference>
<keyword evidence="6" id="KW-0949">S-adenosyl-L-methionine</keyword>
<dbReference type="Pfam" id="PF17785">
    <property type="entry name" value="PUA_3"/>
    <property type="match status" value="1"/>
</dbReference>
<keyword evidence="3" id="KW-0698">rRNA processing</keyword>
<evidence type="ECO:0000256" key="1">
    <source>
        <dbReference type="ARBA" id="ARBA00004496"/>
    </source>
</evidence>
<dbReference type="GO" id="GO:0032259">
    <property type="term" value="P:methylation"/>
    <property type="evidence" value="ECO:0007669"/>
    <property type="project" value="UniProtKB-KW"/>
</dbReference>
<dbReference type="InterPro" id="IPR015947">
    <property type="entry name" value="PUA-like_sf"/>
</dbReference>
<evidence type="ECO:0000313" key="11">
    <source>
        <dbReference type="Proteomes" id="UP001485043"/>
    </source>
</evidence>
<comment type="similarity">
    <text evidence="8">Belongs to the methyltransferase superfamily. RlmI family.</text>
</comment>
<dbReference type="CDD" id="cd11572">
    <property type="entry name" value="RlmI_M_like"/>
    <property type="match status" value="1"/>
</dbReference>
<dbReference type="PROSITE" id="PS50890">
    <property type="entry name" value="PUA"/>
    <property type="match status" value="1"/>
</dbReference>
<evidence type="ECO:0000256" key="5">
    <source>
        <dbReference type="ARBA" id="ARBA00022679"/>
    </source>
</evidence>
<dbReference type="EMBL" id="JALJOV010001915">
    <property type="protein sequence ID" value="KAK9838392.1"/>
    <property type="molecule type" value="Genomic_DNA"/>
</dbReference>
<name>A0AAW1RX40_9CHLO</name>
<dbReference type="CDD" id="cd21153">
    <property type="entry name" value="PUA_RlmI"/>
    <property type="match status" value="1"/>
</dbReference>
<dbReference type="Pfam" id="PF10672">
    <property type="entry name" value="Methyltrans_SAM"/>
    <property type="match status" value="1"/>
</dbReference>
<dbReference type="Gene3D" id="2.30.130.10">
    <property type="entry name" value="PUA domain"/>
    <property type="match status" value="1"/>
</dbReference>
<comment type="subcellular location">
    <subcellularLocation>
        <location evidence="1">Cytoplasm</location>
    </subcellularLocation>
</comment>
<reference evidence="10 11" key="1">
    <citation type="journal article" date="2024" name="Nat. Commun.">
        <title>Phylogenomics reveals the evolutionary origins of lichenization in chlorophyte algae.</title>
        <authorList>
            <person name="Puginier C."/>
            <person name="Libourel C."/>
            <person name="Otte J."/>
            <person name="Skaloud P."/>
            <person name="Haon M."/>
            <person name="Grisel S."/>
            <person name="Petersen M."/>
            <person name="Berrin J.G."/>
            <person name="Delaux P.M."/>
            <person name="Dal Grande F."/>
            <person name="Keller J."/>
        </authorList>
    </citation>
    <scope>NUCLEOTIDE SEQUENCE [LARGE SCALE GENOMIC DNA]</scope>
    <source>
        <strain evidence="10 11">SAG 2523</strain>
    </source>
</reference>
<dbReference type="InterPro" id="IPR029063">
    <property type="entry name" value="SAM-dependent_MTases_sf"/>
</dbReference>
<evidence type="ECO:0000256" key="3">
    <source>
        <dbReference type="ARBA" id="ARBA00022552"/>
    </source>
</evidence>
<dbReference type="InterPro" id="IPR036974">
    <property type="entry name" value="PUA_sf"/>
</dbReference>
<keyword evidence="5" id="KW-0808">Transferase</keyword>
<dbReference type="AlphaFoldDB" id="A0AAW1RX40"/>
<protein>
    <recommendedName>
        <fullName evidence="9">PUA domain-containing protein</fullName>
    </recommendedName>
</protein>